<dbReference type="Gene3D" id="1.10.287.910">
    <property type="entry name" value="bacterial mercury transporter, merf"/>
    <property type="match status" value="1"/>
</dbReference>
<dbReference type="EMBL" id="WTVM01000140">
    <property type="protein sequence ID" value="NMG04643.1"/>
    <property type="molecule type" value="Genomic_DNA"/>
</dbReference>
<dbReference type="AlphaFoldDB" id="A0A972JBZ0"/>
<name>A0A972JBZ0_9RHOO</name>
<reference evidence="2" key="1">
    <citation type="submission" date="2019-12" db="EMBL/GenBank/DDBJ databases">
        <title>Comparative genomics gives insights into the taxonomy of the Azoarcus-Aromatoleum group and reveals separate origins of nif in the plant-associated Azoarcus and non-plant-associated Aromatoleum sub-groups.</title>
        <authorList>
            <person name="Lafos M."/>
            <person name="Maluk M."/>
            <person name="Batista M."/>
            <person name="Junghare M."/>
            <person name="Carmona M."/>
            <person name="Faoro H."/>
            <person name="Cruz L.M."/>
            <person name="Battistoni F."/>
            <person name="De Souza E."/>
            <person name="Pedrosa F."/>
            <person name="Chen W.-M."/>
            <person name="Poole P.S."/>
            <person name="Dixon R.A."/>
            <person name="James E.K."/>
        </authorList>
    </citation>
    <scope>NUCLEOTIDE SEQUENCE</scope>
    <source>
        <strain evidence="2">NSC3</strain>
    </source>
</reference>
<dbReference type="RefSeq" id="WP_168989291.1">
    <property type="nucleotide sequence ID" value="NZ_CAWPHM010000045.1"/>
</dbReference>
<keyword evidence="3" id="KW-1185">Reference proteome</keyword>
<organism evidence="2 3">
    <name type="scientific">Azoarcus taiwanensis</name>
    <dbReference type="NCBI Taxonomy" id="666964"/>
    <lineage>
        <taxon>Bacteria</taxon>
        <taxon>Pseudomonadati</taxon>
        <taxon>Pseudomonadota</taxon>
        <taxon>Betaproteobacteria</taxon>
        <taxon>Rhodocyclales</taxon>
        <taxon>Zoogloeaceae</taxon>
        <taxon>Azoarcus</taxon>
    </lineage>
</organism>
<comment type="caution">
    <text evidence="2">The sequence shown here is derived from an EMBL/GenBank/DDBJ whole genome shotgun (WGS) entry which is preliminary data.</text>
</comment>
<dbReference type="Proteomes" id="UP000599523">
    <property type="component" value="Unassembled WGS sequence"/>
</dbReference>
<feature type="transmembrane region" description="Helical" evidence="1">
    <location>
        <begin position="54"/>
        <end position="71"/>
    </location>
</feature>
<gene>
    <name evidence="2" type="ORF">GPA21_16950</name>
</gene>
<evidence type="ECO:0000313" key="3">
    <source>
        <dbReference type="Proteomes" id="UP000599523"/>
    </source>
</evidence>
<keyword evidence="1" id="KW-1133">Transmembrane helix</keyword>
<feature type="transmembrane region" description="Helical" evidence="1">
    <location>
        <begin position="20"/>
        <end position="48"/>
    </location>
</feature>
<protein>
    <submittedName>
        <fullName evidence="2">Uncharacterized protein</fullName>
    </submittedName>
</protein>
<keyword evidence="1" id="KW-0812">Transmembrane</keyword>
<evidence type="ECO:0000313" key="2">
    <source>
        <dbReference type="EMBL" id="NMG04643.1"/>
    </source>
</evidence>
<proteinExistence type="predicted"/>
<dbReference type="PROSITE" id="PS51257">
    <property type="entry name" value="PROKAR_LIPOPROTEIN"/>
    <property type="match status" value="1"/>
</dbReference>
<accession>A0A972JBZ0</accession>
<evidence type="ECO:0000256" key="1">
    <source>
        <dbReference type="SAM" id="Phobius"/>
    </source>
</evidence>
<sequence length="91" mass="9743">MTAETKPTSLVRDRLFRTGLWSTALAFVACLTTHVVTLFGIVGAVAWLSTVEHALIVAVVGFAALTVYAAFRHRRCARSAGCAHEPGSERA</sequence>
<keyword evidence="1" id="KW-0472">Membrane</keyword>